<dbReference type="Pfam" id="PF14283">
    <property type="entry name" value="CD1107-like"/>
    <property type="match status" value="1"/>
</dbReference>
<feature type="region of interest" description="Disordered" evidence="1">
    <location>
        <begin position="33"/>
        <end position="56"/>
    </location>
</feature>
<keyword evidence="3" id="KW-0732">Signal</keyword>
<feature type="chain" id="PRO_5003084110" description="Mobile element protein CD1107-like domain-containing protein" evidence="3">
    <location>
        <begin position="28"/>
        <end position="228"/>
    </location>
</feature>
<evidence type="ECO:0000256" key="2">
    <source>
        <dbReference type="SAM" id="Phobius"/>
    </source>
</evidence>
<evidence type="ECO:0000313" key="6">
    <source>
        <dbReference type="Proteomes" id="UP000007468"/>
    </source>
</evidence>
<evidence type="ECO:0000256" key="1">
    <source>
        <dbReference type="SAM" id="MobiDB-lite"/>
    </source>
</evidence>
<dbReference type="KEGG" id="faa:HMPREF0389_00241"/>
<evidence type="ECO:0000259" key="4">
    <source>
        <dbReference type="Pfam" id="PF14283"/>
    </source>
</evidence>
<dbReference type="EMBL" id="CP002390">
    <property type="protein sequence ID" value="EFE28326.1"/>
    <property type="molecule type" value="Genomic_DNA"/>
</dbReference>
<reference evidence="6" key="1">
    <citation type="submission" date="2010-12" db="EMBL/GenBank/DDBJ databases">
        <title>The genome sequence of Filifactor alocis strain ATCC 35896.</title>
        <authorList>
            <consortium name="The Broad Institute Genome Sequencing Platform"/>
            <person name="Ward D."/>
            <person name="Earl A."/>
            <person name="Feldgarden M."/>
            <person name="Young S.K."/>
            <person name="Gargeya S."/>
            <person name="Zeng Q."/>
            <person name="Alvarado L."/>
            <person name="Berlin A."/>
            <person name="Bochicchio J."/>
            <person name="Chapman S.B."/>
            <person name="Chen Z."/>
            <person name="Freedman E."/>
            <person name="Gellesch M."/>
            <person name="Goldberg J."/>
            <person name="Griggs A."/>
            <person name="Gujja S."/>
            <person name="Heilman E."/>
            <person name="Heiman D."/>
            <person name="Howarth C."/>
            <person name="Mehta T."/>
            <person name="Neiman D."/>
            <person name="Pearson M."/>
            <person name="Roberts A."/>
            <person name="Saif S."/>
            <person name="Shea T."/>
            <person name="Shenoy N."/>
            <person name="Sisk P."/>
            <person name="Stolte C."/>
            <person name="Sykes S."/>
            <person name="White J."/>
            <person name="Yandava C."/>
            <person name="Izard J."/>
            <person name="Blanton J.M."/>
            <person name="Baranova O.V."/>
            <person name="Tanner A.C."/>
            <person name="Dewhirst F.E."/>
            <person name="Haas B."/>
            <person name="Nusbaum C."/>
            <person name="Birren B."/>
        </authorList>
    </citation>
    <scope>NUCLEOTIDE SEQUENCE [LARGE SCALE GENOMIC DNA]</scope>
    <source>
        <strain evidence="6">ATCC 35896 / D40 B5</strain>
    </source>
</reference>
<dbReference type="InterPro" id="IPR025376">
    <property type="entry name" value="CD1107-like_dom"/>
</dbReference>
<sequence>MKNKFQKITLGFMLLISLFTFSQIAYAGGPDYEEPTEEITENPMTEKEKNPLTPDGNATLVDQASDKDGKEFYTFTSPAGNQFFLIIDKQRSDNNVYFLDYVTEKDLISLAKKDKENPLITEVSEPETKQPEPEIKEEKPEEKPVEEEKPEKKQSNIGMFLILLLVTVGVGIVAYYFKILKPKQELDAADDFEEIEFLTEEDTEHEEEFEDLDLDMEETSEFSEEEEL</sequence>
<dbReference type="eggNOG" id="COG2433">
    <property type="taxonomic scope" value="Bacteria"/>
</dbReference>
<keyword evidence="2" id="KW-0472">Membrane</keyword>
<keyword evidence="2" id="KW-0812">Transmembrane</keyword>
<name>D6GRN5_FILAD</name>
<feature type="region of interest" description="Disordered" evidence="1">
    <location>
        <begin position="199"/>
        <end position="228"/>
    </location>
</feature>
<feature type="transmembrane region" description="Helical" evidence="2">
    <location>
        <begin position="157"/>
        <end position="177"/>
    </location>
</feature>
<dbReference type="STRING" id="546269.HMPREF0389_00241"/>
<evidence type="ECO:0000256" key="3">
    <source>
        <dbReference type="SAM" id="SignalP"/>
    </source>
</evidence>
<dbReference type="AlphaFoldDB" id="D6GRN5"/>
<dbReference type="PATRIC" id="fig|546269.5.peg.418"/>
<keyword evidence="2" id="KW-1133">Transmembrane helix</keyword>
<keyword evidence="6" id="KW-1185">Reference proteome</keyword>
<dbReference type="Proteomes" id="UP000007468">
    <property type="component" value="Chromosome"/>
</dbReference>
<feature type="signal peptide" evidence="3">
    <location>
        <begin position="1"/>
        <end position="27"/>
    </location>
</feature>
<gene>
    <name evidence="5" type="ordered locus">HMPREF0389_00241</name>
</gene>
<proteinExistence type="predicted"/>
<dbReference type="OrthoDB" id="1749038at2"/>
<dbReference type="RefSeq" id="WP_014262064.1">
    <property type="nucleotide sequence ID" value="NC_016630.1"/>
</dbReference>
<feature type="region of interest" description="Disordered" evidence="1">
    <location>
        <begin position="119"/>
        <end position="151"/>
    </location>
</feature>
<accession>D6GRN5</accession>
<organism evidence="5 6">
    <name type="scientific">Filifactor alocis (strain ATCC 35896 / CCUG 47790 / D40 B5)</name>
    <name type="common">Fusobacterium alocis</name>
    <dbReference type="NCBI Taxonomy" id="546269"/>
    <lineage>
        <taxon>Bacteria</taxon>
        <taxon>Bacillati</taxon>
        <taxon>Bacillota</taxon>
        <taxon>Clostridia</taxon>
        <taxon>Peptostreptococcales</taxon>
        <taxon>Filifactoraceae</taxon>
        <taxon>Filifactor</taxon>
    </lineage>
</organism>
<protein>
    <recommendedName>
        <fullName evidence="4">Mobile element protein CD1107-like domain-containing protein</fullName>
    </recommendedName>
</protein>
<feature type="domain" description="Mobile element protein CD1107-like" evidence="4">
    <location>
        <begin position="51"/>
        <end position="185"/>
    </location>
</feature>
<evidence type="ECO:0000313" key="5">
    <source>
        <dbReference type="EMBL" id="EFE28326.1"/>
    </source>
</evidence>
<feature type="compositionally biased region" description="Basic and acidic residues" evidence="1">
    <location>
        <begin position="126"/>
        <end position="151"/>
    </location>
</feature>